<evidence type="ECO:0000256" key="2">
    <source>
        <dbReference type="ARBA" id="ARBA00022737"/>
    </source>
</evidence>
<dbReference type="PANTHER" id="PTHR47186">
    <property type="entry name" value="LEUCINE-RICH REPEAT-CONTAINING PROTEIN 57"/>
    <property type="match status" value="1"/>
</dbReference>
<keyword evidence="2" id="KW-0677">Repeat</keyword>
<dbReference type="InterPro" id="IPR045344">
    <property type="entry name" value="C-JID"/>
</dbReference>
<evidence type="ECO:0000313" key="5">
    <source>
        <dbReference type="Proteomes" id="UP001163823"/>
    </source>
</evidence>
<dbReference type="PANTHER" id="PTHR47186:SF63">
    <property type="entry name" value="C-JID DOMAIN-CONTAINING PROTEIN"/>
    <property type="match status" value="1"/>
</dbReference>
<feature type="domain" description="C-JID" evidence="3">
    <location>
        <begin position="195"/>
        <end position="329"/>
    </location>
</feature>
<keyword evidence="5" id="KW-1185">Reference proteome</keyword>
<dbReference type="KEGG" id="qsa:O6P43_017773"/>
<dbReference type="Pfam" id="PF20160">
    <property type="entry name" value="C-JID"/>
    <property type="match status" value="1"/>
</dbReference>
<dbReference type="EMBL" id="JARAOO010000007">
    <property type="protein sequence ID" value="KAJ7962569.1"/>
    <property type="molecule type" value="Genomic_DNA"/>
</dbReference>
<dbReference type="InterPro" id="IPR032675">
    <property type="entry name" value="LRR_dom_sf"/>
</dbReference>
<reference evidence="4" key="1">
    <citation type="journal article" date="2023" name="Science">
        <title>Elucidation of the pathway for biosynthesis of saponin adjuvants from the soapbark tree.</title>
        <authorList>
            <person name="Reed J."/>
            <person name="Orme A."/>
            <person name="El-Demerdash A."/>
            <person name="Owen C."/>
            <person name="Martin L.B.B."/>
            <person name="Misra R.C."/>
            <person name="Kikuchi S."/>
            <person name="Rejzek M."/>
            <person name="Martin A.C."/>
            <person name="Harkess A."/>
            <person name="Leebens-Mack J."/>
            <person name="Louveau T."/>
            <person name="Stephenson M.J."/>
            <person name="Osbourn A."/>
        </authorList>
    </citation>
    <scope>NUCLEOTIDE SEQUENCE</scope>
    <source>
        <strain evidence="4">S10</strain>
    </source>
</reference>
<evidence type="ECO:0000259" key="3">
    <source>
        <dbReference type="Pfam" id="PF20160"/>
    </source>
</evidence>
<keyword evidence="1" id="KW-0433">Leucine-rich repeat</keyword>
<name>A0AAD7LQM2_QUISA</name>
<dbReference type="SUPFAM" id="SSF52058">
    <property type="entry name" value="L domain-like"/>
    <property type="match status" value="1"/>
</dbReference>
<evidence type="ECO:0000313" key="4">
    <source>
        <dbReference type="EMBL" id="KAJ7962569.1"/>
    </source>
</evidence>
<dbReference type="Gene3D" id="3.80.10.10">
    <property type="entry name" value="Ribonuclease Inhibitor"/>
    <property type="match status" value="1"/>
</dbReference>
<gene>
    <name evidence="4" type="ORF">O6P43_017773</name>
</gene>
<dbReference type="AlphaFoldDB" id="A0AAD7LQM2"/>
<proteinExistence type="predicted"/>
<organism evidence="4 5">
    <name type="scientific">Quillaja saponaria</name>
    <name type="common">Soap bark tree</name>
    <dbReference type="NCBI Taxonomy" id="32244"/>
    <lineage>
        <taxon>Eukaryota</taxon>
        <taxon>Viridiplantae</taxon>
        <taxon>Streptophyta</taxon>
        <taxon>Embryophyta</taxon>
        <taxon>Tracheophyta</taxon>
        <taxon>Spermatophyta</taxon>
        <taxon>Magnoliopsida</taxon>
        <taxon>eudicotyledons</taxon>
        <taxon>Gunneridae</taxon>
        <taxon>Pentapetalae</taxon>
        <taxon>rosids</taxon>
        <taxon>fabids</taxon>
        <taxon>Fabales</taxon>
        <taxon>Quillajaceae</taxon>
        <taxon>Quillaja</taxon>
    </lineage>
</organism>
<accession>A0AAD7LQM2</accession>
<comment type="caution">
    <text evidence="4">The sequence shown here is derived from an EMBL/GenBank/DDBJ whole genome shotgun (WGS) entry which is preliminary data.</text>
</comment>
<sequence length="329" mass="37238">MSSNIMEKLDLSRTAIEEISPSIGRLHTLVQLDLSFCSKISEIPNEVMACLVSLECLTLTSTSIQGIPASIKNLSRLSFLNIEKCRWLKSLPQLPPSLVRLLTANCTALETTTSSTPGFSQDSIVRPTLDKSDVKLKENEIYVGFENCTRLDQEARNHIVAYAKLIIERVAYLSSWPEPEAETPNDLLPSACICLPGTEIPEWFSYRTTGSSSITIQLPPAEWVTLLNNPKFLGFAFCSVISRSSDKWNPLYEVYFGGKLVHSETCPTLRKFTEFDHVMMIYNSFLSNLLIEKWKDLFNQCNSNHCPVMEIEFRMENVTIKKFGVRIVY</sequence>
<dbReference type="Proteomes" id="UP001163823">
    <property type="component" value="Chromosome 7"/>
</dbReference>
<protein>
    <submittedName>
        <fullName evidence="4">Disease resistance protein (TIR-NBS-LRR class)</fullName>
    </submittedName>
</protein>
<evidence type="ECO:0000256" key="1">
    <source>
        <dbReference type="ARBA" id="ARBA00022614"/>
    </source>
</evidence>